<keyword evidence="2" id="KW-0812">Transmembrane</keyword>
<dbReference type="AlphaFoldDB" id="A0A841HVA5"/>
<reference evidence="3 4" key="1">
    <citation type="submission" date="2020-08" db="EMBL/GenBank/DDBJ databases">
        <title>Genomic Encyclopedia of Type Strains, Phase IV (KMG-IV): sequencing the most valuable type-strain genomes for metagenomic binning, comparative biology and taxonomic classification.</title>
        <authorList>
            <person name="Goeker M."/>
        </authorList>
    </citation>
    <scope>NUCLEOTIDE SEQUENCE [LARGE SCALE GENOMIC DNA]</scope>
    <source>
        <strain evidence="3 4">DSM 26723</strain>
    </source>
</reference>
<feature type="transmembrane region" description="Helical" evidence="2">
    <location>
        <begin position="60"/>
        <end position="80"/>
    </location>
</feature>
<dbReference type="EMBL" id="JACHHZ010000006">
    <property type="protein sequence ID" value="MBB6096120.1"/>
    <property type="molecule type" value="Genomic_DNA"/>
</dbReference>
<keyword evidence="2" id="KW-0472">Membrane</keyword>
<feature type="transmembrane region" description="Helical" evidence="2">
    <location>
        <begin position="35"/>
        <end position="54"/>
    </location>
</feature>
<evidence type="ECO:0000313" key="3">
    <source>
        <dbReference type="EMBL" id="MBB6096120.1"/>
    </source>
</evidence>
<gene>
    <name evidence="3" type="ORF">HNQ60_005011</name>
</gene>
<accession>A0A841HVA5</accession>
<organism evidence="3 4">
    <name type="scientific">Povalibacter uvarum</name>
    <dbReference type="NCBI Taxonomy" id="732238"/>
    <lineage>
        <taxon>Bacteria</taxon>
        <taxon>Pseudomonadati</taxon>
        <taxon>Pseudomonadota</taxon>
        <taxon>Gammaproteobacteria</taxon>
        <taxon>Steroidobacterales</taxon>
        <taxon>Steroidobacteraceae</taxon>
        <taxon>Povalibacter</taxon>
    </lineage>
</organism>
<evidence type="ECO:0000256" key="2">
    <source>
        <dbReference type="SAM" id="Phobius"/>
    </source>
</evidence>
<dbReference type="Proteomes" id="UP000588068">
    <property type="component" value="Unassembled WGS sequence"/>
</dbReference>
<feature type="transmembrane region" description="Helical" evidence="2">
    <location>
        <begin position="6"/>
        <end position="23"/>
    </location>
</feature>
<dbReference type="RefSeq" id="WP_184335491.1">
    <property type="nucleotide sequence ID" value="NZ_JACHHZ010000006.1"/>
</dbReference>
<proteinExistence type="predicted"/>
<protein>
    <submittedName>
        <fullName evidence="3">Uncharacterized protein</fullName>
    </submittedName>
</protein>
<keyword evidence="2" id="KW-1133">Transmembrane helix</keyword>
<name>A0A841HVA5_9GAMM</name>
<comment type="caution">
    <text evidence="3">The sequence shown here is derived from an EMBL/GenBank/DDBJ whole genome shotgun (WGS) entry which is preliminary data.</text>
</comment>
<evidence type="ECO:0000313" key="4">
    <source>
        <dbReference type="Proteomes" id="UP000588068"/>
    </source>
</evidence>
<evidence type="ECO:0000256" key="1">
    <source>
        <dbReference type="SAM" id="MobiDB-lite"/>
    </source>
</evidence>
<feature type="region of interest" description="Disordered" evidence="1">
    <location>
        <begin position="175"/>
        <end position="202"/>
    </location>
</feature>
<sequence length="202" mass="21509">MSTLHSSLYAIALMSCVLGSFVTRTTMRGSHYLMVYLALESLGFIFEWLMLHPTSPGKSLWLGLLMCVSFLLAPCVSLYAREITERPRPSIRSLSTGEVCVIAGGMLLTLPLIQASHFGPDYAEAAGSTNQLPWSMIHDHVRFGGDVSAASALLSSSVPSTHALARGHCFPGPARGTADSAAGRGPQLVREPAADSSLRHPG</sequence>
<keyword evidence="4" id="KW-1185">Reference proteome</keyword>